<feature type="domain" description="EAL" evidence="2">
    <location>
        <begin position="449"/>
        <end position="701"/>
    </location>
</feature>
<feature type="transmembrane region" description="Helical" evidence="1">
    <location>
        <begin position="13"/>
        <end position="33"/>
    </location>
</feature>
<keyword evidence="1" id="KW-1133">Transmembrane helix</keyword>
<reference evidence="5 6" key="1">
    <citation type="submission" date="2021-06" db="EMBL/GenBank/DDBJ databases">
        <title>Bacterium isolated from marine sediment.</title>
        <authorList>
            <person name="Zhu K.-L."/>
            <person name="Du Z.-J."/>
            <person name="Liang Q.-Y."/>
        </authorList>
    </citation>
    <scope>NUCLEOTIDE SEQUENCE [LARGE SCALE GENOMIC DNA]</scope>
    <source>
        <strain evidence="5 6">A346</strain>
    </source>
</reference>
<protein>
    <submittedName>
        <fullName evidence="5">EAL domain-containing protein</fullName>
    </submittedName>
</protein>
<evidence type="ECO:0000259" key="3">
    <source>
        <dbReference type="PROSITE" id="PS50885"/>
    </source>
</evidence>
<evidence type="ECO:0000313" key="5">
    <source>
        <dbReference type="EMBL" id="MBV0934424.1"/>
    </source>
</evidence>
<dbReference type="CDD" id="cd01949">
    <property type="entry name" value="GGDEF"/>
    <property type="match status" value="1"/>
</dbReference>
<dbReference type="PROSITE" id="PS50883">
    <property type="entry name" value="EAL"/>
    <property type="match status" value="1"/>
</dbReference>
<dbReference type="CDD" id="cd01948">
    <property type="entry name" value="EAL"/>
    <property type="match status" value="1"/>
</dbReference>
<feature type="transmembrane region" description="Helical" evidence="1">
    <location>
        <begin position="187"/>
        <end position="206"/>
    </location>
</feature>
<accession>A0ABS6MDQ4</accession>
<evidence type="ECO:0000259" key="4">
    <source>
        <dbReference type="PROSITE" id="PS50887"/>
    </source>
</evidence>
<dbReference type="Pfam" id="PF00563">
    <property type="entry name" value="EAL"/>
    <property type="match status" value="1"/>
</dbReference>
<evidence type="ECO:0000313" key="6">
    <source>
        <dbReference type="Proteomes" id="UP000755551"/>
    </source>
</evidence>
<dbReference type="NCBIfam" id="TIGR00254">
    <property type="entry name" value="GGDEF"/>
    <property type="match status" value="1"/>
</dbReference>
<keyword evidence="1" id="KW-0812">Transmembrane</keyword>
<proteinExistence type="predicted"/>
<dbReference type="InterPro" id="IPR000160">
    <property type="entry name" value="GGDEF_dom"/>
</dbReference>
<dbReference type="CDD" id="cd06225">
    <property type="entry name" value="HAMP"/>
    <property type="match status" value="1"/>
</dbReference>
<dbReference type="InterPro" id="IPR052155">
    <property type="entry name" value="Biofilm_reg_signaling"/>
</dbReference>
<feature type="domain" description="HAMP" evidence="3">
    <location>
        <begin position="210"/>
        <end position="262"/>
    </location>
</feature>
<comment type="caution">
    <text evidence="5">The sequence shown here is derived from an EMBL/GenBank/DDBJ whole genome shotgun (WGS) entry which is preliminary data.</text>
</comment>
<gene>
    <name evidence="5" type="ORF">KTN04_13855</name>
</gene>
<dbReference type="PROSITE" id="PS50885">
    <property type="entry name" value="HAMP"/>
    <property type="match status" value="1"/>
</dbReference>
<dbReference type="RefSeq" id="WP_217335833.1">
    <property type="nucleotide sequence ID" value="NZ_JAHQZT010000023.1"/>
</dbReference>
<dbReference type="SMART" id="SM00304">
    <property type="entry name" value="HAMP"/>
    <property type="match status" value="1"/>
</dbReference>
<feature type="domain" description="GGDEF" evidence="4">
    <location>
        <begin position="298"/>
        <end position="440"/>
    </location>
</feature>
<dbReference type="Proteomes" id="UP000755551">
    <property type="component" value="Unassembled WGS sequence"/>
</dbReference>
<dbReference type="PANTHER" id="PTHR44757:SF2">
    <property type="entry name" value="BIOFILM ARCHITECTURE MAINTENANCE PROTEIN MBAA"/>
    <property type="match status" value="1"/>
</dbReference>
<keyword evidence="6" id="KW-1185">Reference proteome</keyword>
<dbReference type="InterPro" id="IPR001633">
    <property type="entry name" value="EAL_dom"/>
</dbReference>
<dbReference type="InterPro" id="IPR003660">
    <property type="entry name" value="HAMP_dom"/>
</dbReference>
<dbReference type="EMBL" id="JAHQZT010000023">
    <property type="protein sequence ID" value="MBV0934424.1"/>
    <property type="molecule type" value="Genomic_DNA"/>
</dbReference>
<dbReference type="PROSITE" id="PS50887">
    <property type="entry name" value="GGDEF"/>
    <property type="match status" value="1"/>
</dbReference>
<dbReference type="Pfam" id="PF00672">
    <property type="entry name" value="HAMP"/>
    <property type="match status" value="1"/>
</dbReference>
<dbReference type="PANTHER" id="PTHR44757">
    <property type="entry name" value="DIGUANYLATE CYCLASE DGCP"/>
    <property type="match status" value="1"/>
</dbReference>
<keyword evidence="1" id="KW-0472">Membrane</keyword>
<dbReference type="SMART" id="SM00052">
    <property type="entry name" value="EAL"/>
    <property type="match status" value="1"/>
</dbReference>
<dbReference type="Pfam" id="PF00990">
    <property type="entry name" value="GGDEF"/>
    <property type="match status" value="1"/>
</dbReference>
<sequence>MIRYLQTSLARRLTAGFTLLMIILVVVQFLLLVSSFTHYSQFAIDTSRKHLEQVMQTRLEKDAHLLTNTLAAELAIDLQHQDRPSLQQRLQLVRERRNLLYACLFDHQGKLQAPVEQPLACPQQLPAGSNGQAWQQGQLHVRQPVVTPAGAAGQLTLAVNFADAWKQLEQHNQSLAQLSADKSREMLFSLLMATLLLLLAALWLIYRFSLYLFRPLRALADKSLQFGNGDRNISFAVPQQDEIGQLGGALEQMRRSLEQSHRQTHQLAYLDNLTQLPNRHWFQQSLERLLQHARRHDQRLGVIFIDLDHFKEVNDTAGHEMGDLLLFEAAARLRSLLLGMELTDADSDEVLLARLGGDEFVTLYPNLQNSAQVARLAQHIAKVLEEPFLIDGRFFRISSSIGITIYPDDGVNSNEILKHADIAMYAAKQSGRNQYTFFSMQMNQALQQRIDILQGVRTSLEQGHFHLEYQPVVDLSNGNIRGAEALLRWQHPERGPISPALFIPIIEESDLIEPVTRWVARQATADLLTLQALQPGFVVSINISGAALHQGSTRDFLTELKHSRQLPDHCLSIELTETSMIRHLDDCRQTLTQWKAAGMNIWIDDFGTGYSSLSYLHQLPIDGIKIDRSFIRELRTDNETSLAATMITMAHSMSLQVVAEGIETEHQRRCLVDLGAGLGQGFGLHRPMRFAALEQLLEAAPVPTPAP</sequence>
<evidence type="ECO:0000256" key="1">
    <source>
        <dbReference type="SAM" id="Phobius"/>
    </source>
</evidence>
<name>A0ABS6MDQ4_9GAMM</name>
<evidence type="ECO:0000259" key="2">
    <source>
        <dbReference type="PROSITE" id="PS50883"/>
    </source>
</evidence>
<dbReference type="SMART" id="SM00267">
    <property type="entry name" value="GGDEF"/>
    <property type="match status" value="1"/>
</dbReference>
<organism evidence="5 6">
    <name type="scientific">Marinobacterium weihaiense</name>
    <dbReference type="NCBI Taxonomy" id="2851016"/>
    <lineage>
        <taxon>Bacteria</taxon>
        <taxon>Pseudomonadati</taxon>
        <taxon>Pseudomonadota</taxon>
        <taxon>Gammaproteobacteria</taxon>
        <taxon>Oceanospirillales</taxon>
        <taxon>Oceanospirillaceae</taxon>
        <taxon>Marinobacterium</taxon>
    </lineage>
</organism>